<protein>
    <submittedName>
        <fullName evidence="3">Uncharacterized protein</fullName>
    </submittedName>
</protein>
<name>A0A135Z8H6_GARVA</name>
<evidence type="ECO:0000256" key="2">
    <source>
        <dbReference type="SAM" id="Phobius"/>
    </source>
</evidence>
<dbReference type="EMBL" id="LSRC01000018">
    <property type="protein sequence ID" value="KXI17971.1"/>
    <property type="molecule type" value="Genomic_DNA"/>
</dbReference>
<keyword evidence="2" id="KW-0472">Membrane</keyword>
<sequence length="246" mass="28218">MNNGYQNNGYQNNNYMNNSYQNNRYPNGTNPTNTYQNGAYTNNTYQNNTYANNSYQNNNYMNNGYQNNSYQNNNNPISTYINRDNLIRTYKNVIQRTTSLVNAILVDNRKKMIALIVAAVLALTLIGSAIVKTFKPNYNCSAEKSANIEEYFHCHPSSFEKRGDDDVSATFDAKGDDLNITIKFTDRVPDYGISKTQAEFSDRLLLTNMFPEVEEAKNKVISPIHLHYTFLNNDDSVIFKDDFIDN</sequence>
<feature type="compositionally biased region" description="Low complexity" evidence="1">
    <location>
        <begin position="1"/>
        <end position="23"/>
    </location>
</feature>
<keyword evidence="2" id="KW-0812">Transmembrane</keyword>
<evidence type="ECO:0000313" key="3">
    <source>
        <dbReference type="EMBL" id="KXI17971.1"/>
    </source>
</evidence>
<dbReference type="RefSeq" id="WP_230955898.1">
    <property type="nucleotide sequence ID" value="NZ_KQ961857.1"/>
</dbReference>
<dbReference type="PATRIC" id="fig|2702.101.peg.464"/>
<proteinExistence type="predicted"/>
<reference evidence="3 4" key="1">
    <citation type="submission" date="2016-02" db="EMBL/GenBank/DDBJ databases">
        <authorList>
            <person name="Wen L."/>
            <person name="He K."/>
            <person name="Yang H."/>
        </authorList>
    </citation>
    <scope>NUCLEOTIDE SEQUENCE [LARGE SCALE GENOMIC DNA]</scope>
    <source>
        <strain evidence="3 4">CMW7778B</strain>
    </source>
</reference>
<dbReference type="AlphaFoldDB" id="A0A135Z8H6"/>
<keyword evidence="2" id="KW-1133">Transmembrane helix</keyword>
<feature type="compositionally biased region" description="Low complexity" evidence="1">
    <location>
        <begin position="32"/>
        <end position="52"/>
    </location>
</feature>
<feature type="transmembrane region" description="Helical" evidence="2">
    <location>
        <begin position="112"/>
        <end position="131"/>
    </location>
</feature>
<dbReference type="Proteomes" id="UP000070505">
    <property type="component" value="Unassembled WGS sequence"/>
</dbReference>
<evidence type="ECO:0000256" key="1">
    <source>
        <dbReference type="SAM" id="MobiDB-lite"/>
    </source>
</evidence>
<accession>A0A135Z8H6</accession>
<comment type="caution">
    <text evidence="3">The sequence shown here is derived from an EMBL/GenBank/DDBJ whole genome shotgun (WGS) entry which is preliminary data.</text>
</comment>
<feature type="region of interest" description="Disordered" evidence="1">
    <location>
        <begin position="1"/>
        <end position="52"/>
    </location>
</feature>
<gene>
    <name evidence="3" type="ORF">HMPREF3230_00479</name>
</gene>
<evidence type="ECO:0000313" key="4">
    <source>
        <dbReference type="Proteomes" id="UP000070505"/>
    </source>
</evidence>
<organism evidence="3 4">
    <name type="scientific">Gardnerella vaginalis</name>
    <dbReference type="NCBI Taxonomy" id="2702"/>
    <lineage>
        <taxon>Bacteria</taxon>
        <taxon>Bacillati</taxon>
        <taxon>Actinomycetota</taxon>
        <taxon>Actinomycetes</taxon>
        <taxon>Bifidobacteriales</taxon>
        <taxon>Bifidobacteriaceae</taxon>
        <taxon>Gardnerella</taxon>
    </lineage>
</organism>